<feature type="active site" evidence="19">
    <location>
        <position position="164"/>
    </location>
</feature>
<evidence type="ECO:0000256" key="9">
    <source>
        <dbReference type="ARBA" id="ARBA00022630"/>
    </source>
</evidence>
<dbReference type="AlphaFoldDB" id="A0AAP2GJA3"/>
<comment type="subcellular location">
    <subcellularLocation>
        <location evidence="3 19">Cytoplasm</location>
    </subcellularLocation>
</comment>
<dbReference type="SUPFAM" id="SSF56194">
    <property type="entry name" value="Uridine diphospho-N-Acetylenolpyruvylglucosamine reductase, MurB, C-terminal domain"/>
    <property type="match status" value="1"/>
</dbReference>
<keyword evidence="7 19" id="KW-0963">Cytoplasm</keyword>
<dbReference type="HAMAP" id="MF_00037">
    <property type="entry name" value="MurB"/>
    <property type="match status" value="1"/>
</dbReference>
<dbReference type="Pfam" id="PF01565">
    <property type="entry name" value="FAD_binding_4"/>
    <property type="match status" value="1"/>
</dbReference>
<dbReference type="GO" id="GO:0008360">
    <property type="term" value="P:regulation of cell shape"/>
    <property type="evidence" value="ECO:0007669"/>
    <property type="project" value="UniProtKB-KW"/>
</dbReference>
<dbReference type="InterPro" id="IPR011601">
    <property type="entry name" value="MurB_C"/>
</dbReference>
<evidence type="ECO:0000256" key="4">
    <source>
        <dbReference type="ARBA" id="ARBA00004752"/>
    </source>
</evidence>
<evidence type="ECO:0000256" key="11">
    <source>
        <dbReference type="ARBA" id="ARBA00022857"/>
    </source>
</evidence>
<dbReference type="Gene3D" id="3.30.465.10">
    <property type="match status" value="1"/>
</dbReference>
<evidence type="ECO:0000313" key="22">
    <source>
        <dbReference type="Proteomes" id="UP001319200"/>
    </source>
</evidence>
<dbReference type="GO" id="GO:0051301">
    <property type="term" value="P:cell division"/>
    <property type="evidence" value="ECO:0007669"/>
    <property type="project" value="UniProtKB-KW"/>
</dbReference>
<comment type="similarity">
    <text evidence="19">Belongs to the MurB family.</text>
</comment>
<proteinExistence type="inferred from homology"/>
<dbReference type="EMBL" id="JAHESF010000011">
    <property type="protein sequence ID" value="MBT1697809.1"/>
    <property type="molecule type" value="Genomic_DNA"/>
</dbReference>
<dbReference type="Pfam" id="PF02873">
    <property type="entry name" value="MurB_C"/>
    <property type="match status" value="1"/>
</dbReference>
<keyword evidence="22" id="KW-1185">Reference proteome</keyword>
<feature type="domain" description="FAD-binding PCMH-type" evidence="20">
    <location>
        <begin position="16"/>
        <end position="188"/>
    </location>
</feature>
<evidence type="ECO:0000313" key="21">
    <source>
        <dbReference type="EMBL" id="MBT1697809.1"/>
    </source>
</evidence>
<evidence type="ECO:0000256" key="10">
    <source>
        <dbReference type="ARBA" id="ARBA00022827"/>
    </source>
</evidence>
<dbReference type="Gene3D" id="3.90.78.10">
    <property type="entry name" value="UDP-N-acetylenolpyruvoylglucosamine reductase, C-terminal domain"/>
    <property type="match status" value="1"/>
</dbReference>
<dbReference type="SUPFAM" id="SSF56176">
    <property type="entry name" value="FAD-binding/transporter-associated domain-like"/>
    <property type="match status" value="1"/>
</dbReference>
<dbReference type="InterPro" id="IPR006094">
    <property type="entry name" value="Oxid_FAD_bind_N"/>
</dbReference>
<evidence type="ECO:0000256" key="12">
    <source>
        <dbReference type="ARBA" id="ARBA00022960"/>
    </source>
</evidence>
<dbReference type="PROSITE" id="PS51387">
    <property type="entry name" value="FAD_PCMH"/>
    <property type="match status" value="1"/>
</dbReference>
<keyword evidence="13 19" id="KW-0573">Peptidoglycan synthesis</keyword>
<evidence type="ECO:0000256" key="18">
    <source>
        <dbReference type="ARBA" id="ARBA00048914"/>
    </source>
</evidence>
<dbReference type="Proteomes" id="UP001319200">
    <property type="component" value="Unassembled WGS sequence"/>
</dbReference>
<keyword evidence="11 19" id="KW-0521">NADP</keyword>
<comment type="cofactor">
    <cofactor evidence="1 19">
        <name>FAD</name>
        <dbReference type="ChEBI" id="CHEBI:57692"/>
    </cofactor>
</comment>
<dbReference type="InterPro" id="IPR016167">
    <property type="entry name" value="FAD-bd_PCMH_sub1"/>
</dbReference>
<dbReference type="GO" id="GO:0005829">
    <property type="term" value="C:cytosol"/>
    <property type="evidence" value="ECO:0007669"/>
    <property type="project" value="TreeGrafter"/>
</dbReference>
<keyword evidence="15 19" id="KW-0131">Cell cycle</keyword>
<comment type="catalytic activity">
    <reaction evidence="18 19">
        <text>UDP-N-acetyl-alpha-D-muramate + NADP(+) = UDP-N-acetyl-3-O-(1-carboxyvinyl)-alpha-D-glucosamine + NADPH + H(+)</text>
        <dbReference type="Rhea" id="RHEA:12248"/>
        <dbReference type="ChEBI" id="CHEBI:15378"/>
        <dbReference type="ChEBI" id="CHEBI:57783"/>
        <dbReference type="ChEBI" id="CHEBI:58349"/>
        <dbReference type="ChEBI" id="CHEBI:68483"/>
        <dbReference type="ChEBI" id="CHEBI:70757"/>
        <dbReference type="EC" id="1.3.1.98"/>
    </reaction>
</comment>
<dbReference type="GO" id="GO:0008762">
    <property type="term" value="F:UDP-N-acetylmuramate dehydrogenase activity"/>
    <property type="evidence" value="ECO:0007669"/>
    <property type="project" value="UniProtKB-UniRule"/>
</dbReference>
<comment type="caution">
    <text evidence="21">The sequence shown here is derived from an EMBL/GenBank/DDBJ whole genome shotgun (WGS) entry which is preliminary data.</text>
</comment>
<keyword evidence="8 19" id="KW-0132">Cell division</keyword>
<evidence type="ECO:0000256" key="8">
    <source>
        <dbReference type="ARBA" id="ARBA00022618"/>
    </source>
</evidence>
<dbReference type="NCBIfam" id="TIGR00179">
    <property type="entry name" value="murB"/>
    <property type="match status" value="1"/>
</dbReference>
<dbReference type="PANTHER" id="PTHR21071:SF4">
    <property type="entry name" value="UDP-N-ACETYLENOLPYRUVOYLGLUCOSAMINE REDUCTASE"/>
    <property type="match status" value="1"/>
</dbReference>
<dbReference type="GO" id="GO:0071555">
    <property type="term" value="P:cell wall organization"/>
    <property type="evidence" value="ECO:0007669"/>
    <property type="project" value="UniProtKB-KW"/>
</dbReference>
<sequence length="339" mass="37598">MAVQENIDLLPFNTFKIKANARYFTVVTSVREAKDLFKSDVFRQNKSLILGGGSNLLLTKDFDGLVIKNEIKGIDIVDENDDVITLRVGAGENWHEFVMYCVSRDLGGVENLSLIPGTVGAAPMQNIGAYGVEIKEVIHNVEAIELSTGAIHVFNRAECAFGYRESVFKQQLKDRYFISSITLTLTKRNHRFNTSYGAITDVLKEKNVRDLSVKAISDAIIFIRKSKLPDPVLIGNAGSFFKNPSVDPHVFEALKKNFPAIPSFPGENNLIKIPAGWLIEQCGWKGKTLENIGVHKHQALVLVNYGGGDGKKIQQLSRDIQASVEAKFNIKLHAEVNII</sequence>
<protein>
    <recommendedName>
        <fullName evidence="6 19">UDP-N-acetylenolpyruvoylglucosamine reductase</fullName>
        <ecNumber evidence="5 19">1.3.1.98</ecNumber>
    </recommendedName>
    <alternativeName>
        <fullName evidence="17 19">UDP-N-acetylmuramate dehydrogenase</fullName>
    </alternativeName>
</protein>
<name>A0AAP2GJA3_9BACT</name>
<feature type="active site" evidence="19">
    <location>
        <position position="335"/>
    </location>
</feature>
<dbReference type="InterPro" id="IPR016166">
    <property type="entry name" value="FAD-bd_PCMH"/>
</dbReference>
<evidence type="ECO:0000259" key="20">
    <source>
        <dbReference type="PROSITE" id="PS51387"/>
    </source>
</evidence>
<dbReference type="EC" id="1.3.1.98" evidence="5 19"/>
<dbReference type="InterPro" id="IPR003170">
    <property type="entry name" value="MurB"/>
</dbReference>
<dbReference type="InterPro" id="IPR036635">
    <property type="entry name" value="MurB_C_sf"/>
</dbReference>
<dbReference type="Gene3D" id="3.30.43.10">
    <property type="entry name" value="Uridine Diphospho-n-acetylenolpyruvylglucosamine Reductase, domain 2"/>
    <property type="match status" value="1"/>
</dbReference>
<evidence type="ECO:0000256" key="1">
    <source>
        <dbReference type="ARBA" id="ARBA00001974"/>
    </source>
</evidence>
<evidence type="ECO:0000256" key="19">
    <source>
        <dbReference type="HAMAP-Rule" id="MF_00037"/>
    </source>
</evidence>
<dbReference type="GO" id="GO:0071949">
    <property type="term" value="F:FAD binding"/>
    <property type="evidence" value="ECO:0007669"/>
    <property type="project" value="InterPro"/>
</dbReference>
<dbReference type="InterPro" id="IPR036318">
    <property type="entry name" value="FAD-bd_PCMH-like_sf"/>
</dbReference>
<keyword evidence="10 19" id="KW-0274">FAD</keyword>
<gene>
    <name evidence="19 21" type="primary">murB</name>
    <name evidence="21" type="ORF">KK083_13030</name>
</gene>
<comment type="function">
    <text evidence="2 19">Cell wall formation.</text>
</comment>
<reference evidence="21 22" key="1">
    <citation type="submission" date="2021-05" db="EMBL/GenBank/DDBJ databases">
        <title>A Polyphasic approach of four new species of the genus Ohtaekwangia: Ohtaekwangia histidinii sp. nov., Ohtaekwangia cretensis sp. nov., Ohtaekwangia indiensis sp. nov., Ohtaekwangia reichenbachii sp. nov. from diverse environment.</title>
        <authorList>
            <person name="Octaviana S."/>
        </authorList>
    </citation>
    <scope>NUCLEOTIDE SEQUENCE [LARGE SCALE GENOMIC DNA]</scope>
    <source>
        <strain evidence="21 22">PWU4</strain>
    </source>
</reference>
<feature type="active site" description="Proton donor" evidence="19">
    <location>
        <position position="239"/>
    </location>
</feature>
<evidence type="ECO:0000256" key="16">
    <source>
        <dbReference type="ARBA" id="ARBA00023316"/>
    </source>
</evidence>
<organism evidence="21 22">
    <name type="scientific">Chryseosolibacter histidini</name>
    <dbReference type="NCBI Taxonomy" id="2782349"/>
    <lineage>
        <taxon>Bacteria</taxon>
        <taxon>Pseudomonadati</taxon>
        <taxon>Bacteroidota</taxon>
        <taxon>Cytophagia</taxon>
        <taxon>Cytophagales</taxon>
        <taxon>Chryseotaleaceae</taxon>
        <taxon>Chryseosolibacter</taxon>
    </lineage>
</organism>
<accession>A0AAP2GJA3</accession>
<keyword evidence="9 19" id="KW-0285">Flavoprotein</keyword>
<keyword evidence="14 19" id="KW-0560">Oxidoreductase</keyword>
<keyword evidence="16 19" id="KW-0961">Cell wall biogenesis/degradation</keyword>
<dbReference type="NCBIfam" id="NF000755">
    <property type="entry name" value="PRK00046.1"/>
    <property type="match status" value="1"/>
</dbReference>
<comment type="pathway">
    <text evidence="4 19">Cell wall biogenesis; peptidoglycan biosynthesis.</text>
</comment>
<keyword evidence="12 19" id="KW-0133">Cell shape</keyword>
<evidence type="ECO:0000256" key="6">
    <source>
        <dbReference type="ARBA" id="ARBA00015188"/>
    </source>
</evidence>
<evidence type="ECO:0000256" key="2">
    <source>
        <dbReference type="ARBA" id="ARBA00003921"/>
    </source>
</evidence>
<evidence type="ECO:0000256" key="13">
    <source>
        <dbReference type="ARBA" id="ARBA00022984"/>
    </source>
</evidence>
<evidence type="ECO:0000256" key="7">
    <source>
        <dbReference type="ARBA" id="ARBA00022490"/>
    </source>
</evidence>
<dbReference type="GO" id="GO:0009252">
    <property type="term" value="P:peptidoglycan biosynthetic process"/>
    <property type="evidence" value="ECO:0007669"/>
    <property type="project" value="UniProtKB-UniRule"/>
</dbReference>
<evidence type="ECO:0000256" key="15">
    <source>
        <dbReference type="ARBA" id="ARBA00023306"/>
    </source>
</evidence>
<evidence type="ECO:0000256" key="5">
    <source>
        <dbReference type="ARBA" id="ARBA00012518"/>
    </source>
</evidence>
<dbReference type="PANTHER" id="PTHR21071">
    <property type="entry name" value="UDP-N-ACETYLENOLPYRUVOYLGLUCOSAMINE REDUCTASE"/>
    <property type="match status" value="1"/>
</dbReference>
<evidence type="ECO:0000256" key="14">
    <source>
        <dbReference type="ARBA" id="ARBA00023002"/>
    </source>
</evidence>
<dbReference type="InterPro" id="IPR016169">
    <property type="entry name" value="FAD-bd_PCMH_sub2"/>
</dbReference>
<evidence type="ECO:0000256" key="3">
    <source>
        <dbReference type="ARBA" id="ARBA00004496"/>
    </source>
</evidence>
<evidence type="ECO:0000256" key="17">
    <source>
        <dbReference type="ARBA" id="ARBA00031026"/>
    </source>
</evidence>